<evidence type="ECO:0000256" key="2">
    <source>
        <dbReference type="ARBA" id="ARBA00023315"/>
    </source>
</evidence>
<name>A0AA96WG37_9CYAN</name>
<dbReference type="InterPro" id="IPR051556">
    <property type="entry name" value="N-term/lysine_N-AcTrnsfr"/>
</dbReference>
<feature type="domain" description="N-acetyltransferase" evidence="3">
    <location>
        <begin position="51"/>
        <end position="198"/>
    </location>
</feature>
<dbReference type="PANTHER" id="PTHR42919">
    <property type="entry name" value="N-ALPHA-ACETYLTRANSFERASE"/>
    <property type="match status" value="1"/>
</dbReference>
<proteinExistence type="predicted"/>
<dbReference type="InterPro" id="IPR016181">
    <property type="entry name" value="Acyl_CoA_acyltransferase"/>
</dbReference>
<keyword evidence="2" id="KW-0012">Acyltransferase</keyword>
<evidence type="ECO:0000259" key="3">
    <source>
        <dbReference type="PROSITE" id="PS51186"/>
    </source>
</evidence>
<dbReference type="RefSeq" id="WP_316433026.1">
    <property type="nucleotide sequence ID" value="NZ_CP053586.1"/>
</dbReference>
<accession>A0AA96WG37</accession>
<dbReference type="AlphaFoldDB" id="A0AA96WG37"/>
<reference evidence="4" key="1">
    <citation type="submission" date="2020-05" db="EMBL/GenBank/DDBJ databases">
        <authorList>
            <person name="Zhu T."/>
            <person name="Keshari N."/>
            <person name="Lu X."/>
        </authorList>
    </citation>
    <scope>NUCLEOTIDE SEQUENCE</scope>
    <source>
        <strain evidence="4">NK1-12</strain>
    </source>
</reference>
<protein>
    <submittedName>
        <fullName evidence="4">GNAT family N-acetyltransferase</fullName>
    </submittedName>
</protein>
<organism evidence="4">
    <name type="scientific">Leptolyngbya sp. NK1-12</name>
    <dbReference type="NCBI Taxonomy" id="2547451"/>
    <lineage>
        <taxon>Bacteria</taxon>
        <taxon>Bacillati</taxon>
        <taxon>Cyanobacteriota</taxon>
        <taxon>Cyanophyceae</taxon>
        <taxon>Leptolyngbyales</taxon>
        <taxon>Leptolyngbyaceae</taxon>
        <taxon>Leptolyngbya group</taxon>
        <taxon>Leptolyngbya</taxon>
    </lineage>
</organism>
<dbReference type="CDD" id="cd04301">
    <property type="entry name" value="NAT_SF"/>
    <property type="match status" value="1"/>
</dbReference>
<dbReference type="PANTHER" id="PTHR42919:SF8">
    <property type="entry name" value="N-ALPHA-ACETYLTRANSFERASE 50"/>
    <property type="match status" value="1"/>
</dbReference>
<evidence type="ECO:0000256" key="1">
    <source>
        <dbReference type="ARBA" id="ARBA00022679"/>
    </source>
</evidence>
<keyword evidence="1" id="KW-0808">Transferase</keyword>
<dbReference type="SUPFAM" id="SSF55729">
    <property type="entry name" value="Acyl-CoA N-acyltransferases (Nat)"/>
    <property type="match status" value="1"/>
</dbReference>
<dbReference type="Pfam" id="PF00583">
    <property type="entry name" value="Acetyltransf_1"/>
    <property type="match status" value="1"/>
</dbReference>
<sequence length="200" mass="21963">MSLAAHQPKPVANLIYQSAPAMFGLMFGSKAIPILTDLVQRSQNRFSYRYVRVAEAGELTGGQRNQILGVATLVAAEVLKETADYQACLNRWQQLRLQCADALILNRLVRHDYPPSTFYIANLAVDTAYRGQGIGTQLLQSCIAEAATIKASHVYISVDIDNPRAQKLYESLGFHVIETKTLRLGQSVGSRVLALSLDGL</sequence>
<evidence type="ECO:0000313" key="4">
    <source>
        <dbReference type="EMBL" id="WNZ21726.1"/>
    </source>
</evidence>
<dbReference type="InterPro" id="IPR000182">
    <property type="entry name" value="GNAT_dom"/>
</dbReference>
<gene>
    <name evidence="4" type="ORF">HJG54_01815</name>
</gene>
<dbReference type="Gene3D" id="3.40.630.30">
    <property type="match status" value="1"/>
</dbReference>
<dbReference type="GO" id="GO:0016747">
    <property type="term" value="F:acyltransferase activity, transferring groups other than amino-acyl groups"/>
    <property type="evidence" value="ECO:0007669"/>
    <property type="project" value="InterPro"/>
</dbReference>
<dbReference type="EMBL" id="CP053586">
    <property type="protein sequence ID" value="WNZ21726.1"/>
    <property type="molecule type" value="Genomic_DNA"/>
</dbReference>
<dbReference type="PROSITE" id="PS51186">
    <property type="entry name" value="GNAT"/>
    <property type="match status" value="1"/>
</dbReference>